<organism evidence="4 5">
    <name type="scientific">Hermanssonia centrifuga</name>
    <dbReference type="NCBI Taxonomy" id="98765"/>
    <lineage>
        <taxon>Eukaryota</taxon>
        <taxon>Fungi</taxon>
        <taxon>Dikarya</taxon>
        <taxon>Basidiomycota</taxon>
        <taxon>Agaricomycotina</taxon>
        <taxon>Agaricomycetes</taxon>
        <taxon>Polyporales</taxon>
        <taxon>Meruliaceae</taxon>
        <taxon>Hermanssonia</taxon>
    </lineage>
</organism>
<evidence type="ECO:0000313" key="5">
    <source>
        <dbReference type="Proteomes" id="UP000186601"/>
    </source>
</evidence>
<evidence type="ECO:0000256" key="1">
    <source>
        <dbReference type="ARBA" id="ARBA00010365"/>
    </source>
</evidence>
<reference evidence="4 5" key="1">
    <citation type="submission" date="2018-02" db="EMBL/GenBank/DDBJ databases">
        <title>Genome sequence of the basidiomycete white-rot fungus Phlebia centrifuga.</title>
        <authorList>
            <person name="Granchi Z."/>
            <person name="Peng M."/>
            <person name="de Vries R.P."/>
            <person name="Hilden K."/>
            <person name="Makela M.R."/>
            <person name="Grigoriev I."/>
            <person name="Riley R."/>
        </authorList>
    </citation>
    <scope>NUCLEOTIDE SEQUENCE [LARGE SCALE GENOMIC DNA]</scope>
    <source>
        <strain evidence="4 5">FBCC195</strain>
    </source>
</reference>
<dbReference type="PANTHER" id="PTHR14015:SF2">
    <property type="entry name" value="OPIOID GROWTH FACTOR RECEPTOR (OGFR) CONSERVED DOMAIN-CONTAINING PROTEIN"/>
    <property type="match status" value="1"/>
</dbReference>
<dbReference type="InterPro" id="IPR006757">
    <property type="entry name" value="OGF_rcpt"/>
</dbReference>
<sequence>MSSAIPRDVQMFLDNYPGNRDDTSLSANLEFYSNRRRCQPDNVLIREIHERFPIQEYGMNYESQPLQRHEIEAMKADKEILDRVVQSYRVMLDFYGMQLKSPETGLLARVEPERKYVDRTRNLAQHLNAGFLLHVLNEQSEHDELNTPTLKNSMDKWWANCIRNVEEREWIGRMVRRVRTEEFSFTREMYESALERRRETGSFEEREENSLDEHSEEENGEEEEAEEKNEEVNGSKA</sequence>
<dbReference type="AlphaFoldDB" id="A0A2R6RW22"/>
<dbReference type="OrthoDB" id="9030204at2759"/>
<dbReference type="PANTHER" id="PTHR14015">
    <property type="entry name" value="OPIOID GROWTH FACTOR RECEPTOR OGFR ZETA-TYPE OPIOID RECEPTOR"/>
    <property type="match status" value="1"/>
</dbReference>
<gene>
    <name evidence="4" type="ORF">PHLCEN_2v1762</name>
</gene>
<dbReference type="Proteomes" id="UP000186601">
    <property type="component" value="Unassembled WGS sequence"/>
</dbReference>
<feature type="compositionally biased region" description="Acidic residues" evidence="2">
    <location>
        <begin position="214"/>
        <end position="229"/>
    </location>
</feature>
<comment type="caution">
    <text evidence="4">The sequence shown here is derived from an EMBL/GenBank/DDBJ whole genome shotgun (WGS) entry which is preliminary data.</text>
</comment>
<dbReference type="EMBL" id="MLYV02000143">
    <property type="protein sequence ID" value="PSS34195.1"/>
    <property type="molecule type" value="Genomic_DNA"/>
</dbReference>
<evidence type="ECO:0000259" key="3">
    <source>
        <dbReference type="Pfam" id="PF04664"/>
    </source>
</evidence>
<proteinExistence type="inferred from homology"/>
<dbReference type="GO" id="GO:0016020">
    <property type="term" value="C:membrane"/>
    <property type="evidence" value="ECO:0007669"/>
    <property type="project" value="InterPro"/>
</dbReference>
<feature type="compositionally biased region" description="Basic and acidic residues" evidence="2">
    <location>
        <begin position="193"/>
        <end position="213"/>
    </location>
</feature>
<accession>A0A2R6RW22</accession>
<evidence type="ECO:0000256" key="2">
    <source>
        <dbReference type="SAM" id="MobiDB-lite"/>
    </source>
</evidence>
<protein>
    <recommendedName>
        <fullName evidence="3">Opioid growth factor receptor (OGFr) conserved domain-containing protein</fullName>
    </recommendedName>
</protein>
<feature type="region of interest" description="Disordered" evidence="2">
    <location>
        <begin position="193"/>
        <end position="237"/>
    </location>
</feature>
<dbReference type="GO" id="GO:0140625">
    <property type="term" value="F:opioid growth factor receptor activity"/>
    <property type="evidence" value="ECO:0007669"/>
    <property type="project" value="InterPro"/>
</dbReference>
<keyword evidence="5" id="KW-1185">Reference proteome</keyword>
<comment type="similarity">
    <text evidence="1">Belongs to the opioid growth factor receptor family.</text>
</comment>
<feature type="domain" description="Opioid growth factor receptor (OGFr) conserved" evidence="3">
    <location>
        <begin position="52"/>
        <end position="126"/>
    </location>
</feature>
<dbReference type="Pfam" id="PF04664">
    <property type="entry name" value="OGFr_N"/>
    <property type="match status" value="1"/>
</dbReference>
<evidence type="ECO:0000313" key="4">
    <source>
        <dbReference type="EMBL" id="PSS34195.1"/>
    </source>
</evidence>
<dbReference type="InterPro" id="IPR039574">
    <property type="entry name" value="OGFr"/>
</dbReference>
<name>A0A2R6RW22_9APHY</name>